<dbReference type="EMBL" id="JAIZTC010000010">
    <property type="protein sequence ID" value="MCA8383129.1"/>
    <property type="molecule type" value="Genomic_DNA"/>
</dbReference>
<evidence type="ECO:0000313" key="1">
    <source>
        <dbReference type="EMBL" id="MCA8383129.1"/>
    </source>
</evidence>
<dbReference type="Proteomes" id="UP001199070">
    <property type="component" value="Unassembled WGS sequence"/>
</dbReference>
<name>A0AAW4TM02_9BURK</name>
<protein>
    <submittedName>
        <fullName evidence="1">Uncharacterized protein</fullName>
    </submittedName>
</protein>
<gene>
    <name evidence="1" type="ORF">LGN22_29900</name>
</gene>
<evidence type="ECO:0000313" key="2">
    <source>
        <dbReference type="Proteomes" id="UP001199070"/>
    </source>
</evidence>
<organism evidence="1 2">
    <name type="scientific">Burkholderia cenocepacia</name>
    <dbReference type="NCBI Taxonomy" id="95486"/>
    <lineage>
        <taxon>Bacteria</taxon>
        <taxon>Pseudomonadati</taxon>
        <taxon>Pseudomonadota</taxon>
        <taxon>Betaproteobacteria</taxon>
        <taxon>Burkholderiales</taxon>
        <taxon>Burkholderiaceae</taxon>
        <taxon>Burkholderia</taxon>
        <taxon>Burkholderia cepacia complex</taxon>
    </lineage>
</organism>
<accession>A0AAW4TM02</accession>
<proteinExistence type="predicted"/>
<comment type="caution">
    <text evidence="1">The sequence shown here is derived from an EMBL/GenBank/DDBJ whole genome shotgun (WGS) entry which is preliminary data.</text>
</comment>
<reference evidence="1" key="1">
    <citation type="submission" date="2023-08" db="EMBL/GenBank/DDBJ databases">
        <title>A collection of bacterial strains from the Burkholderia cepacia Research Laboratory and Repository.</title>
        <authorList>
            <person name="Lipuma J."/>
            <person name="Spilker T."/>
        </authorList>
    </citation>
    <scope>NUCLEOTIDE SEQUENCE</scope>
    <source>
        <strain evidence="1">AU0862</strain>
    </source>
</reference>
<dbReference type="AlphaFoldDB" id="A0AAW4TM02"/>
<sequence>MTTALLLVSFALPPSFPPEWVPKPLPLFVANCVPGLKKRQLLARTARLGWKPMWEPVPKLKRDDIEAYGLGLTIDGVGVPLIARMRRAAKDVLSVKVPER</sequence>